<sequence length="94" mass="10492">MDYFATVPLHNALYRAWPQLLARAGSSVNVLDLHRRLVVVMATMCGESLVLPYGSGFNNRGTLKIINTGLKRGFFSHTTWGERLGKGVSHTWCQ</sequence>
<protein>
    <submittedName>
        <fullName evidence="1">Uncharacterized protein</fullName>
    </submittedName>
</protein>
<proteinExistence type="predicted"/>
<reference evidence="1 2" key="1">
    <citation type="journal article" date="2022" name="Nat. Ecol. Evol.">
        <title>A masculinizing supergene underlies an exaggerated male reproductive morph in a spider.</title>
        <authorList>
            <person name="Hendrickx F."/>
            <person name="De Corte Z."/>
            <person name="Sonet G."/>
            <person name="Van Belleghem S.M."/>
            <person name="Kostlbacher S."/>
            <person name="Vangestel C."/>
        </authorList>
    </citation>
    <scope>NUCLEOTIDE SEQUENCE [LARGE SCALE GENOMIC DNA]</scope>
    <source>
        <strain evidence="1">W744_W776</strain>
    </source>
</reference>
<organism evidence="1 2">
    <name type="scientific">Oedothorax gibbosus</name>
    <dbReference type="NCBI Taxonomy" id="931172"/>
    <lineage>
        <taxon>Eukaryota</taxon>
        <taxon>Metazoa</taxon>
        <taxon>Ecdysozoa</taxon>
        <taxon>Arthropoda</taxon>
        <taxon>Chelicerata</taxon>
        <taxon>Arachnida</taxon>
        <taxon>Araneae</taxon>
        <taxon>Araneomorphae</taxon>
        <taxon>Entelegynae</taxon>
        <taxon>Araneoidea</taxon>
        <taxon>Linyphiidae</taxon>
        <taxon>Erigoninae</taxon>
        <taxon>Oedothorax</taxon>
    </lineage>
</organism>
<accession>A0AAV6UJF3</accession>
<keyword evidence="2" id="KW-1185">Reference proteome</keyword>
<dbReference type="EMBL" id="JAFNEN010000381">
    <property type="protein sequence ID" value="KAG8184255.1"/>
    <property type="molecule type" value="Genomic_DNA"/>
</dbReference>
<evidence type="ECO:0000313" key="1">
    <source>
        <dbReference type="EMBL" id="KAG8184255.1"/>
    </source>
</evidence>
<gene>
    <name evidence="1" type="ORF">JTE90_019493</name>
</gene>
<evidence type="ECO:0000313" key="2">
    <source>
        <dbReference type="Proteomes" id="UP000827092"/>
    </source>
</evidence>
<name>A0AAV6UJF3_9ARAC</name>
<dbReference type="Proteomes" id="UP000827092">
    <property type="component" value="Unassembled WGS sequence"/>
</dbReference>
<comment type="caution">
    <text evidence="1">The sequence shown here is derived from an EMBL/GenBank/DDBJ whole genome shotgun (WGS) entry which is preliminary data.</text>
</comment>
<dbReference type="AlphaFoldDB" id="A0AAV6UJF3"/>